<dbReference type="EMBL" id="SSDS01000027">
    <property type="protein sequence ID" value="TXG78094.1"/>
    <property type="molecule type" value="Genomic_DNA"/>
</dbReference>
<protein>
    <recommendedName>
        <fullName evidence="6">ATP-dependent Clp protease proteolytic subunit</fullName>
    </recommendedName>
</protein>
<dbReference type="PANTHER" id="PTHR10381">
    <property type="entry name" value="ATP-DEPENDENT CLP PROTEASE PROTEOLYTIC SUBUNIT"/>
    <property type="match status" value="1"/>
</dbReference>
<name>A0A5C7JAF0_9BACT</name>
<dbReference type="PRINTS" id="PR00127">
    <property type="entry name" value="CLPPROTEASEP"/>
</dbReference>
<organism evidence="7 8">
    <name type="scientific">Candidatus Dojkabacteria bacterium</name>
    <dbReference type="NCBI Taxonomy" id="2099670"/>
    <lineage>
        <taxon>Bacteria</taxon>
        <taxon>Candidatus Dojkabacteria</taxon>
    </lineage>
</organism>
<dbReference type="GO" id="GO:0009368">
    <property type="term" value="C:endopeptidase Clp complex"/>
    <property type="evidence" value="ECO:0007669"/>
    <property type="project" value="TreeGrafter"/>
</dbReference>
<dbReference type="NCBIfam" id="NF045542">
    <property type="entry name" value="Clp_rel_HeadMat"/>
    <property type="match status" value="1"/>
</dbReference>
<dbReference type="Pfam" id="PF00574">
    <property type="entry name" value="CLP_protease"/>
    <property type="match status" value="1"/>
</dbReference>
<dbReference type="CDD" id="cd07016">
    <property type="entry name" value="S14_ClpP_1"/>
    <property type="match status" value="1"/>
</dbReference>
<dbReference type="GO" id="GO:0004176">
    <property type="term" value="F:ATP-dependent peptidase activity"/>
    <property type="evidence" value="ECO:0007669"/>
    <property type="project" value="InterPro"/>
</dbReference>
<dbReference type="Proteomes" id="UP000321026">
    <property type="component" value="Unassembled WGS sequence"/>
</dbReference>
<proteinExistence type="inferred from homology"/>
<dbReference type="InterPro" id="IPR023562">
    <property type="entry name" value="ClpP/TepA"/>
</dbReference>
<keyword evidence="5" id="KW-0720">Serine protease</keyword>
<evidence type="ECO:0000256" key="3">
    <source>
        <dbReference type="ARBA" id="ARBA00022670"/>
    </source>
</evidence>
<reference evidence="7 8" key="1">
    <citation type="submission" date="2018-09" db="EMBL/GenBank/DDBJ databases">
        <title>Metagenome Assembled Genomes from an Advanced Water Purification Facility.</title>
        <authorList>
            <person name="Stamps B.W."/>
            <person name="Spear J.R."/>
        </authorList>
    </citation>
    <scope>NUCLEOTIDE SEQUENCE [LARGE SCALE GENOMIC DNA]</scope>
    <source>
        <strain evidence="7">Bin_63_2</strain>
    </source>
</reference>
<dbReference type="AlphaFoldDB" id="A0A5C7JAF0"/>
<sequence length="240" mass="26571">MPKLLDFKGVKAGSPLKILNKSETEAEIVVYAGIGQDFWGDGSMISAKNFSDELKKLPDSVKNINVRINSPGGDVFDGIAIYNRLKQHKAKKTVYVDGLAASIASIIALAGDEIIMGEGALFMVHLPWTWAAGNRNDLDNIINRLTDVEEQMISIYTKKTKMSRTEVRAMLEAETWMDSEEAIDKGFVDKKSEETFAIAASVKKSPWINKMPEKFVSEADVIQEKVNALKKNLSACLARK</sequence>
<keyword evidence="3 7" id="KW-0645">Protease</keyword>
<comment type="similarity">
    <text evidence="1 6">Belongs to the peptidase S14 family.</text>
</comment>
<gene>
    <name evidence="7" type="ORF">E6Q11_01685</name>
</gene>
<dbReference type="SUPFAM" id="SSF52096">
    <property type="entry name" value="ClpP/crotonase"/>
    <property type="match status" value="1"/>
</dbReference>
<evidence type="ECO:0000256" key="4">
    <source>
        <dbReference type="ARBA" id="ARBA00022801"/>
    </source>
</evidence>
<dbReference type="InterPro" id="IPR029045">
    <property type="entry name" value="ClpP/crotonase-like_dom_sf"/>
</dbReference>
<keyword evidence="2" id="KW-0963">Cytoplasm</keyword>
<evidence type="ECO:0000313" key="8">
    <source>
        <dbReference type="Proteomes" id="UP000321026"/>
    </source>
</evidence>
<comment type="caution">
    <text evidence="7">The sequence shown here is derived from an EMBL/GenBank/DDBJ whole genome shotgun (WGS) entry which is preliminary data.</text>
</comment>
<keyword evidence="4" id="KW-0378">Hydrolase</keyword>
<dbReference type="PANTHER" id="PTHR10381:SF70">
    <property type="entry name" value="ATP-DEPENDENT CLP PROTEASE PROTEOLYTIC SUBUNIT"/>
    <property type="match status" value="1"/>
</dbReference>
<dbReference type="GO" id="GO:0004252">
    <property type="term" value="F:serine-type endopeptidase activity"/>
    <property type="evidence" value="ECO:0007669"/>
    <property type="project" value="InterPro"/>
</dbReference>
<accession>A0A5C7JAF0</accession>
<evidence type="ECO:0000313" key="7">
    <source>
        <dbReference type="EMBL" id="TXG78094.1"/>
    </source>
</evidence>
<dbReference type="GO" id="GO:0051117">
    <property type="term" value="F:ATPase binding"/>
    <property type="evidence" value="ECO:0007669"/>
    <property type="project" value="TreeGrafter"/>
</dbReference>
<dbReference type="Gene3D" id="3.90.226.10">
    <property type="entry name" value="2-enoyl-CoA Hydratase, Chain A, domain 1"/>
    <property type="match status" value="1"/>
</dbReference>
<evidence type="ECO:0000256" key="5">
    <source>
        <dbReference type="ARBA" id="ARBA00022825"/>
    </source>
</evidence>
<dbReference type="InterPro" id="IPR001907">
    <property type="entry name" value="ClpP"/>
</dbReference>
<evidence type="ECO:0000256" key="1">
    <source>
        <dbReference type="ARBA" id="ARBA00007039"/>
    </source>
</evidence>
<evidence type="ECO:0000256" key="2">
    <source>
        <dbReference type="ARBA" id="ARBA00022490"/>
    </source>
</evidence>
<dbReference type="GO" id="GO:0006515">
    <property type="term" value="P:protein quality control for misfolded or incompletely synthesized proteins"/>
    <property type="evidence" value="ECO:0007669"/>
    <property type="project" value="TreeGrafter"/>
</dbReference>
<evidence type="ECO:0000256" key="6">
    <source>
        <dbReference type="RuleBase" id="RU003567"/>
    </source>
</evidence>